<dbReference type="PIRSF" id="PIRSF000459">
    <property type="entry name" value="TGM_EBP42"/>
    <property type="match status" value="1"/>
</dbReference>
<dbReference type="SUPFAM" id="SSF54001">
    <property type="entry name" value="Cysteine proteinases"/>
    <property type="match status" value="1"/>
</dbReference>
<dbReference type="Pfam" id="PF00868">
    <property type="entry name" value="Transglut_N"/>
    <property type="match status" value="1"/>
</dbReference>
<organism evidence="11">
    <name type="scientific">Amblyomma triste</name>
    <name type="common">Neotropical tick</name>
    <dbReference type="NCBI Taxonomy" id="251400"/>
    <lineage>
        <taxon>Eukaryota</taxon>
        <taxon>Metazoa</taxon>
        <taxon>Ecdysozoa</taxon>
        <taxon>Arthropoda</taxon>
        <taxon>Chelicerata</taxon>
        <taxon>Arachnida</taxon>
        <taxon>Acari</taxon>
        <taxon>Parasitiformes</taxon>
        <taxon>Ixodida</taxon>
        <taxon>Ixodoidea</taxon>
        <taxon>Ixodidae</taxon>
        <taxon>Amblyomminae</taxon>
        <taxon>Amblyomma</taxon>
    </lineage>
</organism>
<evidence type="ECO:0000259" key="10">
    <source>
        <dbReference type="SMART" id="SM00460"/>
    </source>
</evidence>
<dbReference type="GO" id="GO:0003810">
    <property type="term" value="F:protein-glutamine gamma-glutamyltransferase activity"/>
    <property type="evidence" value="ECO:0007669"/>
    <property type="project" value="UniProtKB-EC"/>
</dbReference>
<dbReference type="EC" id="2.3.2.13" evidence="6"/>
<dbReference type="InterPro" id="IPR036985">
    <property type="entry name" value="Transglutaminase-like_sf"/>
</dbReference>
<dbReference type="GO" id="GO:0008233">
    <property type="term" value="F:peptidase activity"/>
    <property type="evidence" value="ECO:0007669"/>
    <property type="project" value="UniProtKB-KW"/>
</dbReference>
<evidence type="ECO:0000256" key="1">
    <source>
        <dbReference type="ARBA" id="ARBA00005968"/>
    </source>
</evidence>
<keyword evidence="3 8" id="KW-0479">Metal-binding</keyword>
<evidence type="ECO:0000256" key="3">
    <source>
        <dbReference type="ARBA" id="ARBA00022723"/>
    </source>
</evidence>
<protein>
    <recommendedName>
        <fullName evidence="6">protein-glutamine gamma-glutamyltransferase</fullName>
        <ecNumber evidence="6">2.3.2.13</ecNumber>
    </recommendedName>
</protein>
<keyword evidence="11" id="KW-0378">Hydrolase</keyword>
<dbReference type="SUPFAM" id="SSF49309">
    <property type="entry name" value="Transglutaminase, two C-terminal domains"/>
    <property type="match status" value="2"/>
</dbReference>
<evidence type="ECO:0000256" key="6">
    <source>
        <dbReference type="ARBA" id="ARBA00024222"/>
    </source>
</evidence>
<feature type="active site" evidence="7">
    <location>
        <position position="304"/>
    </location>
</feature>
<keyword evidence="2" id="KW-0808">Transferase</keyword>
<dbReference type="InterPro" id="IPR013783">
    <property type="entry name" value="Ig-like_fold"/>
</dbReference>
<dbReference type="Gene3D" id="3.90.260.10">
    <property type="entry name" value="Transglutaminase-like"/>
    <property type="match status" value="1"/>
</dbReference>
<keyword evidence="4 8" id="KW-0106">Calcium</keyword>
<name>A0A023GP19_AMBTT</name>
<feature type="binding site" evidence="8">
    <location>
        <position position="482"/>
    </location>
    <ligand>
        <name>Ca(2+)</name>
        <dbReference type="ChEBI" id="CHEBI:29108"/>
    </ligand>
</feature>
<feature type="domain" description="Transglutaminase-like" evidence="10">
    <location>
        <begin position="296"/>
        <end position="390"/>
    </location>
</feature>
<evidence type="ECO:0000256" key="2">
    <source>
        <dbReference type="ARBA" id="ARBA00022679"/>
    </source>
</evidence>
<dbReference type="PANTHER" id="PTHR11590:SF69">
    <property type="entry name" value="RE08173P"/>
    <property type="match status" value="1"/>
</dbReference>
<keyword evidence="11" id="KW-0645">Protease</keyword>
<feature type="active site" evidence="7">
    <location>
        <position position="363"/>
    </location>
</feature>
<evidence type="ECO:0000256" key="7">
    <source>
        <dbReference type="PIRSR" id="PIRSR000459-1"/>
    </source>
</evidence>
<keyword evidence="5" id="KW-0012">Acyltransferase</keyword>
<dbReference type="EMBL" id="GBBM01000543">
    <property type="protein sequence ID" value="JAC34875.1"/>
    <property type="molecule type" value="mRNA"/>
</dbReference>
<dbReference type="InterPro" id="IPR001102">
    <property type="entry name" value="Transglutaminase_N"/>
</dbReference>
<feature type="region of interest" description="Disordered" evidence="9">
    <location>
        <begin position="1"/>
        <end position="22"/>
    </location>
</feature>
<evidence type="ECO:0000256" key="5">
    <source>
        <dbReference type="ARBA" id="ARBA00023315"/>
    </source>
</evidence>
<dbReference type="GO" id="GO:0046872">
    <property type="term" value="F:metal ion binding"/>
    <property type="evidence" value="ECO:0007669"/>
    <property type="project" value="UniProtKB-KW"/>
</dbReference>
<dbReference type="InterPro" id="IPR014756">
    <property type="entry name" value="Ig_E-set"/>
</dbReference>
<proteinExistence type="evidence at transcript level"/>
<dbReference type="SMART" id="SM00460">
    <property type="entry name" value="TGc"/>
    <property type="match status" value="1"/>
</dbReference>
<dbReference type="Gene3D" id="2.60.40.10">
    <property type="entry name" value="Immunoglobulins"/>
    <property type="match status" value="3"/>
</dbReference>
<feature type="active site" evidence="7">
    <location>
        <position position="387"/>
    </location>
</feature>
<dbReference type="PANTHER" id="PTHR11590">
    <property type="entry name" value="PROTEIN-GLUTAMINE GAMMA-GLUTAMYLTRANSFERASE"/>
    <property type="match status" value="1"/>
</dbReference>
<reference evidence="11" key="1">
    <citation type="submission" date="2014-03" db="EMBL/GenBank/DDBJ databases">
        <title>The sialotranscriptome of Amblyomma triste, Amblyomma parvum and Amblyomma cajennense ticks, uncovered by 454-based RNA-seq.</title>
        <authorList>
            <person name="Garcia G.R."/>
            <person name="Gardinassi L.G."/>
            <person name="Ribeiro J.M."/>
            <person name="Anatriello E."/>
            <person name="Ferreira B.R."/>
            <person name="Moreira H.N."/>
            <person name="Mafra C."/>
            <person name="Olegario M.M."/>
            <person name="Szabo P.J."/>
            <person name="Miranda-Santos I.K."/>
            <person name="Maruyama S.R."/>
        </authorList>
    </citation>
    <scope>NUCLEOTIDE SEQUENCE</scope>
    <source>
        <strain evidence="11">Mato Grasso do Sul</strain>
        <tissue evidence="11">Salivary glands</tissue>
    </source>
</reference>
<evidence type="ECO:0000313" key="11">
    <source>
        <dbReference type="EMBL" id="JAC34875.1"/>
    </source>
</evidence>
<dbReference type="Pfam" id="PF01841">
    <property type="entry name" value="Transglut_core"/>
    <property type="match status" value="1"/>
</dbReference>
<dbReference type="Pfam" id="PF00927">
    <property type="entry name" value="Transglut_C"/>
    <property type="match status" value="2"/>
</dbReference>
<dbReference type="SUPFAM" id="SSF81296">
    <property type="entry name" value="E set domains"/>
    <property type="match status" value="1"/>
</dbReference>
<dbReference type="FunFam" id="3.90.260.10:FF:000001">
    <property type="entry name" value="Protein-glutamine gamma-glutamyltransferase 2"/>
    <property type="match status" value="1"/>
</dbReference>
<dbReference type="GO" id="GO:0006508">
    <property type="term" value="P:proteolysis"/>
    <property type="evidence" value="ECO:0007669"/>
    <property type="project" value="UniProtKB-KW"/>
</dbReference>
<dbReference type="FunFam" id="2.60.40.10:FF:000090">
    <property type="entry name" value="Protein-glutamine gamma-glutamyltransferase 2"/>
    <property type="match status" value="1"/>
</dbReference>
<evidence type="ECO:0000256" key="8">
    <source>
        <dbReference type="PIRSR" id="PIRSR000459-2"/>
    </source>
</evidence>
<dbReference type="InterPro" id="IPR038765">
    <property type="entry name" value="Papain-like_cys_pep_sf"/>
</dbReference>
<feature type="binding site" evidence="8">
    <location>
        <position position="429"/>
    </location>
    <ligand>
        <name>Ca(2+)</name>
        <dbReference type="ChEBI" id="CHEBI:29108"/>
    </ligand>
</feature>
<sequence>MGDVSSRLQGNDDDGQPGNPDEVVKVRSVDMYVTYNAENHFTRGFARTKTENPAPVLRRGQSFTIVINLNRPFNPETDALSLFFRLEGVDRSTPYGKETVSLVPIQTVAEALPPTAWGAAIRKSEEKSLLVEVMTPVFCIVGSWVMDVDSKMRTALEAPGANYTYPDPIYILFNPWNKDDLVYMENAEWRFEYVLAHTGIIYRGSKENLRPSPWKYGHFEEHVLDCCLHLLRRVGKLPVKDCSNPVLVARHISAVVNSSDDQGVLMGNWTTNFAGGVNPISWTGSHPILQQYYKTKKPVKYGQCWVFAGVTTAVCRALGIPARTVTNYYSAHDTHASATVDQFYDSRGEPVEKLNTDSIWNFHVWNEVWMKRPDLAKEGYDGWQVIDATPQEMSGGTFSCGPASVKAIKEGELARPYDCTFVFAEVNADQTYWFYESPRKPLKMVKKITNQVGQLMSTKAVGRWEREDITHEYKFQEGSQEERDIVLKALRENNHAYSRFYLNAAMDDVQFTILPIKDVLVGSGIKVRAKAINKNPNKKYSCKVVLRIETVSYTGTTRRALKHQQFPINLQPGAEEMLSLEIGYRDYNRDVSDQASFKVTMMASVPEVKYDYITQEDFMLTMPDIQIKAYGDVVVGKRQKFSASFQNPLPVRLTRCFFAIEGPGLSRPYYLALKEPVQQMSEAWMDFALTPSTSGPRSIAAKFSSQQLVDVEGFLEVVVKAGDESTPEITSAPNGTATAE</sequence>
<dbReference type="InterPro" id="IPR002931">
    <property type="entry name" value="Transglutaminase-like"/>
</dbReference>
<dbReference type="InterPro" id="IPR023608">
    <property type="entry name" value="Transglutaminase_animal"/>
</dbReference>
<comment type="similarity">
    <text evidence="1">Belongs to the transglutaminase superfamily. Transglutaminase family.</text>
</comment>
<dbReference type="InterPro" id="IPR050779">
    <property type="entry name" value="Transglutaminase"/>
</dbReference>
<dbReference type="InterPro" id="IPR008958">
    <property type="entry name" value="Transglutaminase_C"/>
</dbReference>
<dbReference type="AlphaFoldDB" id="A0A023GP19"/>
<accession>A0A023GP19</accession>
<feature type="binding site" evidence="8">
    <location>
        <position position="477"/>
    </location>
    <ligand>
        <name>Ca(2+)</name>
        <dbReference type="ChEBI" id="CHEBI:29108"/>
    </ligand>
</feature>
<evidence type="ECO:0000256" key="4">
    <source>
        <dbReference type="ARBA" id="ARBA00022837"/>
    </source>
</evidence>
<dbReference type="InterPro" id="IPR036238">
    <property type="entry name" value="Transglutaminase_C_sf"/>
</dbReference>
<comment type="cofactor">
    <cofactor evidence="8">
        <name>Ca(2+)</name>
        <dbReference type="ChEBI" id="CHEBI:29108"/>
    </cofactor>
    <text evidence="8">Binds 1 Ca(2+) ion per subunit.</text>
</comment>
<feature type="binding site" evidence="8">
    <location>
        <position position="427"/>
    </location>
    <ligand>
        <name>Ca(2+)</name>
        <dbReference type="ChEBI" id="CHEBI:29108"/>
    </ligand>
</feature>
<evidence type="ECO:0000256" key="9">
    <source>
        <dbReference type="SAM" id="MobiDB-lite"/>
    </source>
</evidence>